<comment type="similarity">
    <text evidence="2 6">Belongs to the drug/metabolite transporter (DMT) superfamily. Plant drug/metabolite exporter (P-DME) (TC 2.A.7.4) family.</text>
</comment>
<dbReference type="GO" id="GO:0022857">
    <property type="term" value="F:transmembrane transporter activity"/>
    <property type="evidence" value="ECO:0007669"/>
    <property type="project" value="InterPro"/>
</dbReference>
<feature type="transmembrane region" description="Helical" evidence="6">
    <location>
        <begin position="42"/>
        <end position="63"/>
    </location>
</feature>
<gene>
    <name evidence="8" type="primary">LOC110735403</name>
</gene>
<feature type="transmembrane region" description="Helical" evidence="6">
    <location>
        <begin position="216"/>
        <end position="235"/>
    </location>
</feature>
<dbReference type="Proteomes" id="UP000596660">
    <property type="component" value="Unplaced"/>
</dbReference>
<keyword evidence="5 6" id="KW-0472">Membrane</keyword>
<dbReference type="EnsemblPlants" id="AUR62038381-RA">
    <property type="protein sequence ID" value="AUR62038381-RA:cds"/>
    <property type="gene ID" value="AUR62038381"/>
</dbReference>
<organism evidence="8 9">
    <name type="scientific">Chenopodium quinoa</name>
    <name type="common">Quinoa</name>
    <dbReference type="NCBI Taxonomy" id="63459"/>
    <lineage>
        <taxon>Eukaryota</taxon>
        <taxon>Viridiplantae</taxon>
        <taxon>Streptophyta</taxon>
        <taxon>Embryophyta</taxon>
        <taxon>Tracheophyta</taxon>
        <taxon>Spermatophyta</taxon>
        <taxon>Magnoliopsida</taxon>
        <taxon>eudicotyledons</taxon>
        <taxon>Gunneridae</taxon>
        <taxon>Pentapetalae</taxon>
        <taxon>Caryophyllales</taxon>
        <taxon>Chenopodiaceae</taxon>
        <taxon>Chenopodioideae</taxon>
        <taxon>Atripliceae</taxon>
        <taxon>Chenopodium</taxon>
    </lineage>
</organism>
<keyword evidence="3 6" id="KW-0812">Transmembrane</keyword>
<reference evidence="8" key="1">
    <citation type="journal article" date="2017" name="Nature">
        <title>The genome of Chenopodium quinoa.</title>
        <authorList>
            <person name="Jarvis D.E."/>
            <person name="Ho Y.S."/>
            <person name="Lightfoot D.J."/>
            <person name="Schmoeckel S.M."/>
            <person name="Li B."/>
            <person name="Borm T.J.A."/>
            <person name="Ohyanagi H."/>
            <person name="Mineta K."/>
            <person name="Michell C.T."/>
            <person name="Saber N."/>
            <person name="Kharbatia N.M."/>
            <person name="Rupper R.R."/>
            <person name="Sharp A.R."/>
            <person name="Dally N."/>
            <person name="Boughton B.A."/>
            <person name="Woo Y.H."/>
            <person name="Gao G."/>
            <person name="Schijlen E.G.W.M."/>
            <person name="Guo X."/>
            <person name="Momin A.A."/>
            <person name="Negrao S."/>
            <person name="Al-Babili S."/>
            <person name="Gehring C."/>
            <person name="Roessner U."/>
            <person name="Jung C."/>
            <person name="Murphy K."/>
            <person name="Arold S.T."/>
            <person name="Gojobori T."/>
            <person name="van der Linden C.G."/>
            <person name="van Loo E.N."/>
            <person name="Jellen E.N."/>
            <person name="Maughan P.J."/>
            <person name="Tester M."/>
        </authorList>
    </citation>
    <scope>NUCLEOTIDE SEQUENCE [LARGE SCALE GENOMIC DNA]</scope>
    <source>
        <strain evidence="8">cv. PI 614886</strain>
    </source>
</reference>
<sequence length="370" mass="40335">MASMAKIWSRARPYVAVIFMQFGIAGLAIIAKSALNNGMSNYSFVVYRQAVAAIVISPFAFVLERKVRPQMTLSIFIKILGLGLLEPVIDQNLYYAGMKYTTATFVSALSNTVPALTFLLAWIFRLEVVNKKVQSLAKVGGTIVTIGGATIMTLVKGPGLKMPWNNGSYNHHVVKTVYHQDPIKGALMITSGCMGWAGFVILQAITLKSYPAEMSLTALMCFAGAIEGTLVAFFAERNTSIWALHWDSKLFAYIYSGVICSGIGFYLQGKIMKEKGPVFVTAFNPLSMVIVAFLGSFVLAEQLTLGRIAGAIVIVTGLYIVIWGKSKDEKEKEQILPIIESPDSTVNTIRDDANVGYDLGIIKETPNNEA</sequence>
<keyword evidence="4 6" id="KW-1133">Transmembrane helix</keyword>
<feature type="domain" description="EamA" evidence="7">
    <location>
        <begin position="16"/>
        <end position="151"/>
    </location>
</feature>
<evidence type="ECO:0000313" key="8">
    <source>
        <dbReference type="EnsemblPlants" id="AUR62038381-RA:cds"/>
    </source>
</evidence>
<feature type="transmembrane region" description="Helical" evidence="6">
    <location>
        <begin position="305"/>
        <end position="324"/>
    </location>
</feature>
<dbReference type="KEGG" id="cqi:110735403"/>
<feature type="transmembrane region" description="Helical" evidence="6">
    <location>
        <begin position="185"/>
        <end position="204"/>
    </location>
</feature>
<evidence type="ECO:0000256" key="4">
    <source>
        <dbReference type="ARBA" id="ARBA00022989"/>
    </source>
</evidence>
<dbReference type="Gramene" id="AUR62038381-RA">
    <property type="protein sequence ID" value="AUR62038381-RA:cds"/>
    <property type="gene ID" value="AUR62038381"/>
</dbReference>
<dbReference type="InterPro" id="IPR030184">
    <property type="entry name" value="WAT1-related"/>
</dbReference>
<dbReference type="AlphaFoldDB" id="A0A803N097"/>
<name>A0A803N097_CHEQI</name>
<evidence type="ECO:0000256" key="5">
    <source>
        <dbReference type="ARBA" id="ARBA00023136"/>
    </source>
</evidence>
<dbReference type="InterPro" id="IPR037185">
    <property type="entry name" value="EmrE-like"/>
</dbReference>
<feature type="transmembrane region" description="Helical" evidence="6">
    <location>
        <begin position="136"/>
        <end position="155"/>
    </location>
</feature>
<accession>A0A803N097</accession>
<evidence type="ECO:0000313" key="9">
    <source>
        <dbReference type="Proteomes" id="UP000596660"/>
    </source>
</evidence>
<feature type="domain" description="EamA" evidence="7">
    <location>
        <begin position="184"/>
        <end position="322"/>
    </location>
</feature>
<dbReference type="OrthoDB" id="1728340at2759"/>
<feature type="transmembrane region" description="Helical" evidence="6">
    <location>
        <begin position="100"/>
        <end position="124"/>
    </location>
</feature>
<feature type="transmembrane region" description="Helical" evidence="6">
    <location>
        <begin position="279"/>
        <end position="299"/>
    </location>
</feature>
<keyword evidence="9" id="KW-1185">Reference proteome</keyword>
<feature type="transmembrane region" description="Helical" evidence="6">
    <location>
        <begin position="75"/>
        <end position="94"/>
    </location>
</feature>
<dbReference type="InterPro" id="IPR000620">
    <property type="entry name" value="EamA_dom"/>
</dbReference>
<proteinExistence type="inferred from homology"/>
<evidence type="ECO:0000259" key="7">
    <source>
        <dbReference type="Pfam" id="PF00892"/>
    </source>
</evidence>
<dbReference type="Pfam" id="PF00892">
    <property type="entry name" value="EamA"/>
    <property type="match status" value="2"/>
</dbReference>
<evidence type="ECO:0000256" key="1">
    <source>
        <dbReference type="ARBA" id="ARBA00004141"/>
    </source>
</evidence>
<dbReference type="GeneID" id="110735403"/>
<dbReference type="SUPFAM" id="SSF103481">
    <property type="entry name" value="Multidrug resistance efflux transporter EmrE"/>
    <property type="match status" value="2"/>
</dbReference>
<evidence type="ECO:0000256" key="6">
    <source>
        <dbReference type="RuleBase" id="RU363077"/>
    </source>
</evidence>
<comment type="subcellular location">
    <subcellularLocation>
        <location evidence="1 6">Membrane</location>
        <topology evidence="1 6">Multi-pass membrane protein</topology>
    </subcellularLocation>
</comment>
<dbReference type="OMA" id="INGPMLN"/>
<dbReference type="RefSeq" id="XP_021771291.1">
    <property type="nucleotide sequence ID" value="XM_021915599.1"/>
</dbReference>
<protein>
    <recommendedName>
        <fullName evidence="6">WAT1-related protein</fullName>
    </recommendedName>
</protein>
<dbReference type="GO" id="GO:0016020">
    <property type="term" value="C:membrane"/>
    <property type="evidence" value="ECO:0007669"/>
    <property type="project" value="UniProtKB-SubCell"/>
</dbReference>
<evidence type="ECO:0000256" key="2">
    <source>
        <dbReference type="ARBA" id="ARBA00007635"/>
    </source>
</evidence>
<evidence type="ECO:0000256" key="3">
    <source>
        <dbReference type="ARBA" id="ARBA00022692"/>
    </source>
</evidence>
<reference evidence="8" key="2">
    <citation type="submission" date="2021-03" db="UniProtKB">
        <authorList>
            <consortium name="EnsemblPlants"/>
        </authorList>
    </citation>
    <scope>IDENTIFICATION</scope>
</reference>
<feature type="transmembrane region" description="Helical" evidence="6">
    <location>
        <begin position="250"/>
        <end position="267"/>
    </location>
</feature>
<feature type="transmembrane region" description="Helical" evidence="6">
    <location>
        <begin position="12"/>
        <end position="30"/>
    </location>
</feature>
<dbReference type="PANTHER" id="PTHR31218">
    <property type="entry name" value="WAT1-RELATED PROTEIN"/>
    <property type="match status" value="1"/>
</dbReference>